<evidence type="ECO:0000313" key="1">
    <source>
        <dbReference type="EMBL" id="KAJ7070238.1"/>
    </source>
</evidence>
<sequence>MPLSLVPKPAAFVVIRIDPVATVATLNDPLATAAAKKLPSKQYVAYVSKAINAFDWKVPHHTYAIHLASPAVPEPCEADGIGADMYTPVLPAATHPLGRAPLRTTKPLPWPCYQPSFMRSVVRVPVRLEDDASAVLLDPAEAVRHRRILAGEDGRRDVSLGASTRVANSEGPGYAHLSDLDEYTGDFTCPIDADCFDSDEDRFYEATVKASRPPDTCIVVDVSYDLSQVDEVPDPLNFFEEKRRLRELEKESRARKTRQTTISKPDLTAEEVQHGASEAIDLLDYFKAVWIYPGFPKRLQRMHIAAVVLREVATRAGRLSAYLGRIKGEGLAFLQGWKMTVRFV</sequence>
<name>A0AAD6TRX9_9AGAR</name>
<keyword evidence="2" id="KW-1185">Reference proteome</keyword>
<protein>
    <submittedName>
        <fullName evidence="1">Uncharacterized protein</fullName>
    </submittedName>
</protein>
<comment type="caution">
    <text evidence="1">The sequence shown here is derived from an EMBL/GenBank/DDBJ whole genome shotgun (WGS) entry which is preliminary data.</text>
</comment>
<accession>A0AAD6TRX9</accession>
<dbReference type="Proteomes" id="UP001222325">
    <property type="component" value="Unassembled WGS sequence"/>
</dbReference>
<reference evidence="1" key="1">
    <citation type="submission" date="2023-03" db="EMBL/GenBank/DDBJ databases">
        <title>Massive genome expansion in bonnet fungi (Mycena s.s.) driven by repeated elements and novel gene families across ecological guilds.</title>
        <authorList>
            <consortium name="Lawrence Berkeley National Laboratory"/>
            <person name="Harder C.B."/>
            <person name="Miyauchi S."/>
            <person name="Viragh M."/>
            <person name="Kuo A."/>
            <person name="Thoen E."/>
            <person name="Andreopoulos B."/>
            <person name="Lu D."/>
            <person name="Skrede I."/>
            <person name="Drula E."/>
            <person name="Henrissat B."/>
            <person name="Morin E."/>
            <person name="Kohler A."/>
            <person name="Barry K."/>
            <person name="LaButti K."/>
            <person name="Morin E."/>
            <person name="Salamov A."/>
            <person name="Lipzen A."/>
            <person name="Mereny Z."/>
            <person name="Hegedus B."/>
            <person name="Baldrian P."/>
            <person name="Stursova M."/>
            <person name="Weitz H."/>
            <person name="Taylor A."/>
            <person name="Grigoriev I.V."/>
            <person name="Nagy L.G."/>
            <person name="Martin F."/>
            <person name="Kauserud H."/>
        </authorList>
    </citation>
    <scope>NUCLEOTIDE SEQUENCE</scope>
    <source>
        <strain evidence="1">CBHHK173m</strain>
    </source>
</reference>
<evidence type="ECO:0000313" key="2">
    <source>
        <dbReference type="Proteomes" id="UP001222325"/>
    </source>
</evidence>
<organism evidence="1 2">
    <name type="scientific">Mycena belliarum</name>
    <dbReference type="NCBI Taxonomy" id="1033014"/>
    <lineage>
        <taxon>Eukaryota</taxon>
        <taxon>Fungi</taxon>
        <taxon>Dikarya</taxon>
        <taxon>Basidiomycota</taxon>
        <taxon>Agaricomycotina</taxon>
        <taxon>Agaricomycetes</taxon>
        <taxon>Agaricomycetidae</taxon>
        <taxon>Agaricales</taxon>
        <taxon>Marasmiineae</taxon>
        <taxon>Mycenaceae</taxon>
        <taxon>Mycena</taxon>
    </lineage>
</organism>
<dbReference type="AlphaFoldDB" id="A0AAD6TRX9"/>
<dbReference type="EMBL" id="JARJCN010000135">
    <property type="protein sequence ID" value="KAJ7070238.1"/>
    <property type="molecule type" value="Genomic_DNA"/>
</dbReference>
<gene>
    <name evidence="1" type="ORF">B0H15DRAFT_119068</name>
</gene>
<proteinExistence type="predicted"/>